<proteinExistence type="predicted"/>
<gene>
    <name evidence="1" type="ORF">GCM10009425_49480</name>
</gene>
<evidence type="ECO:0000313" key="1">
    <source>
        <dbReference type="EMBL" id="GGM33169.1"/>
    </source>
</evidence>
<evidence type="ECO:0000313" key="2">
    <source>
        <dbReference type="Proteomes" id="UP000616499"/>
    </source>
</evidence>
<accession>A0ABQ2H3V4</accession>
<dbReference type="RefSeq" id="WP_188868816.1">
    <property type="nucleotide sequence ID" value="NZ_BMNW01000104.1"/>
</dbReference>
<dbReference type="EMBL" id="BMNW01000104">
    <property type="protein sequence ID" value="GGM33169.1"/>
    <property type="molecule type" value="Genomic_DNA"/>
</dbReference>
<dbReference type="Proteomes" id="UP000616499">
    <property type="component" value="Unassembled WGS sequence"/>
</dbReference>
<sequence>MYQDSKRIRKNRATINLDDYEQALINALVDYTGLDQATLLRQLAMQEARELLLPQSMLGQASA</sequence>
<reference evidence="2" key="1">
    <citation type="journal article" date="2019" name="Int. J. Syst. Evol. Microbiol.">
        <title>The Global Catalogue of Microorganisms (GCM) 10K type strain sequencing project: providing services to taxonomists for standard genome sequencing and annotation.</title>
        <authorList>
            <consortium name="The Broad Institute Genomics Platform"/>
            <consortium name="The Broad Institute Genome Sequencing Center for Infectious Disease"/>
            <person name="Wu L."/>
            <person name="Ma J."/>
        </authorList>
    </citation>
    <scope>NUCLEOTIDE SEQUENCE [LARGE SCALE GENOMIC DNA]</scope>
    <source>
        <strain evidence="2">JCM 13501</strain>
    </source>
</reference>
<organism evidence="1 2">
    <name type="scientific">Pseudomonas asuensis</name>
    <dbReference type="NCBI Taxonomy" id="1825787"/>
    <lineage>
        <taxon>Bacteria</taxon>
        <taxon>Pseudomonadati</taxon>
        <taxon>Pseudomonadota</taxon>
        <taxon>Gammaproteobacteria</taxon>
        <taxon>Pseudomonadales</taxon>
        <taxon>Pseudomonadaceae</taxon>
        <taxon>Pseudomonas</taxon>
    </lineage>
</organism>
<name>A0ABQ2H3V4_9PSED</name>
<comment type="caution">
    <text evidence="1">The sequence shown here is derived from an EMBL/GenBank/DDBJ whole genome shotgun (WGS) entry which is preliminary data.</text>
</comment>
<keyword evidence="2" id="KW-1185">Reference proteome</keyword>
<protein>
    <submittedName>
        <fullName evidence="1">Uncharacterized protein</fullName>
    </submittedName>
</protein>